<sequence>MKVTKRSWLGIAAVTVAALSAATLTGCSSPASSGSDLTKSGNSTLTLWVDTQRAPALKTVAAQFKKDTGVTVKLVVKDFATVDQDFISQVPTGKGPDMIVSPHDKLGAYVKNGVVAPLELGDKAAAFAKVAVQAVTYDGTVYGLPYSIENVALLRNTALAPKVATTFDGVIANGKAAVAANSATVKYPFLLGLDPKQGDPYHMYPFQTSFGSSVFAQNSDGTYDPSKLTLGDDAGLKFAAAVKQWGVDGILNPNITGDIAIDAFKKGESAYYLTGPWNVPAIKDAGIKYAIDALPSAGGQEAKPFLGVNAFFISAKSTNKIAATKFLVDYLGTDAVQEELYKVGGRPPALTSAYDTIAKTDADVKSFGDIGLTGVPMPAIPEMASVWADWGSAELQLIKGDGEPTSVWTTATTNVAAKIKG</sequence>
<dbReference type="SUPFAM" id="SSF53850">
    <property type="entry name" value="Periplasmic binding protein-like II"/>
    <property type="match status" value="1"/>
</dbReference>
<evidence type="ECO:0000256" key="5">
    <source>
        <dbReference type="SAM" id="SignalP"/>
    </source>
</evidence>
<accession>A0A4R8WX62</accession>
<dbReference type="GO" id="GO:1901982">
    <property type="term" value="F:maltose binding"/>
    <property type="evidence" value="ECO:0007669"/>
    <property type="project" value="TreeGrafter"/>
</dbReference>
<keyword evidence="3" id="KW-0762">Sugar transport</keyword>
<dbReference type="PANTHER" id="PTHR30061">
    <property type="entry name" value="MALTOSE-BINDING PERIPLASMIC PROTEIN"/>
    <property type="match status" value="1"/>
</dbReference>
<dbReference type="PANTHER" id="PTHR30061:SF50">
    <property type="entry name" value="MALTOSE_MALTODEXTRIN-BINDING PERIPLASMIC PROTEIN"/>
    <property type="match status" value="1"/>
</dbReference>
<feature type="signal peptide" evidence="5">
    <location>
        <begin position="1"/>
        <end position="33"/>
    </location>
</feature>
<dbReference type="Gene3D" id="3.40.190.10">
    <property type="entry name" value="Periplasmic binding protein-like II"/>
    <property type="match status" value="2"/>
</dbReference>
<evidence type="ECO:0000256" key="3">
    <source>
        <dbReference type="ARBA" id="ARBA00022597"/>
    </source>
</evidence>
<name>A0A4R8WX62_9MICO</name>
<evidence type="ECO:0000256" key="1">
    <source>
        <dbReference type="ARBA" id="ARBA00008520"/>
    </source>
</evidence>
<dbReference type="GO" id="GO:0015768">
    <property type="term" value="P:maltose transport"/>
    <property type="evidence" value="ECO:0007669"/>
    <property type="project" value="TreeGrafter"/>
</dbReference>
<comment type="caution">
    <text evidence="6">The sequence shown here is derived from an EMBL/GenBank/DDBJ whole genome shotgun (WGS) entry which is preliminary data.</text>
</comment>
<proteinExistence type="inferred from homology"/>
<dbReference type="AlphaFoldDB" id="A0A4R8WX62"/>
<keyword evidence="2" id="KW-0813">Transport</keyword>
<dbReference type="PRINTS" id="PR00181">
    <property type="entry name" value="MALTOSEBP"/>
</dbReference>
<dbReference type="OrthoDB" id="9766758at2"/>
<dbReference type="PROSITE" id="PS51257">
    <property type="entry name" value="PROKAR_LIPOPROTEIN"/>
    <property type="match status" value="1"/>
</dbReference>
<reference evidence="6 7" key="1">
    <citation type="submission" date="2019-03" db="EMBL/GenBank/DDBJ databases">
        <title>Genomics of glacier-inhabiting Cryobacterium strains.</title>
        <authorList>
            <person name="Liu Q."/>
            <person name="Xin Y.-H."/>
        </authorList>
    </citation>
    <scope>NUCLEOTIDE SEQUENCE [LARGE SCALE GENOMIC DNA]</scope>
    <source>
        <strain evidence="6 7">MDT1-3</strain>
    </source>
</reference>
<dbReference type="GO" id="GO:0042956">
    <property type="term" value="P:maltodextrin transmembrane transport"/>
    <property type="evidence" value="ECO:0007669"/>
    <property type="project" value="TreeGrafter"/>
</dbReference>
<evidence type="ECO:0000313" key="6">
    <source>
        <dbReference type="EMBL" id="TFC20124.1"/>
    </source>
</evidence>
<gene>
    <name evidence="6" type="ORF">E3O19_01500</name>
</gene>
<keyword evidence="4 5" id="KW-0732">Signal</keyword>
<protein>
    <submittedName>
        <fullName evidence="6">Extracellular solute-binding protein</fullName>
    </submittedName>
</protein>
<organism evidence="6 7">
    <name type="scientific">Cryobacterium algoritolerans</name>
    <dbReference type="NCBI Taxonomy" id="1259184"/>
    <lineage>
        <taxon>Bacteria</taxon>
        <taxon>Bacillati</taxon>
        <taxon>Actinomycetota</taxon>
        <taxon>Actinomycetes</taxon>
        <taxon>Micrococcales</taxon>
        <taxon>Microbacteriaceae</taxon>
        <taxon>Cryobacterium</taxon>
    </lineage>
</organism>
<evidence type="ECO:0000256" key="2">
    <source>
        <dbReference type="ARBA" id="ARBA00022448"/>
    </source>
</evidence>
<dbReference type="InterPro" id="IPR006059">
    <property type="entry name" value="SBP"/>
</dbReference>
<dbReference type="EMBL" id="SOFP01000009">
    <property type="protein sequence ID" value="TFC20124.1"/>
    <property type="molecule type" value="Genomic_DNA"/>
</dbReference>
<dbReference type="InterPro" id="IPR006060">
    <property type="entry name" value="Maltose/Cyclodextrin-bd"/>
</dbReference>
<dbReference type="Pfam" id="PF13416">
    <property type="entry name" value="SBP_bac_8"/>
    <property type="match status" value="1"/>
</dbReference>
<dbReference type="Proteomes" id="UP000298412">
    <property type="component" value="Unassembled WGS sequence"/>
</dbReference>
<dbReference type="GO" id="GO:0015144">
    <property type="term" value="F:carbohydrate transmembrane transporter activity"/>
    <property type="evidence" value="ECO:0007669"/>
    <property type="project" value="InterPro"/>
</dbReference>
<dbReference type="GO" id="GO:0055052">
    <property type="term" value="C:ATP-binding cassette (ABC) transporter complex, substrate-binding subunit-containing"/>
    <property type="evidence" value="ECO:0007669"/>
    <property type="project" value="TreeGrafter"/>
</dbReference>
<comment type="similarity">
    <text evidence="1">Belongs to the bacterial solute-binding protein 1 family.</text>
</comment>
<evidence type="ECO:0000313" key="7">
    <source>
        <dbReference type="Proteomes" id="UP000298412"/>
    </source>
</evidence>
<evidence type="ECO:0000256" key="4">
    <source>
        <dbReference type="ARBA" id="ARBA00022729"/>
    </source>
</evidence>
<feature type="chain" id="PRO_5039643400" evidence="5">
    <location>
        <begin position="34"/>
        <end position="421"/>
    </location>
</feature>
<keyword evidence="7" id="KW-1185">Reference proteome</keyword>